<dbReference type="Gene3D" id="2.10.25.10">
    <property type="entry name" value="Laminin"/>
    <property type="match status" value="1"/>
</dbReference>
<feature type="chain" id="PRO_5044881075" evidence="3">
    <location>
        <begin position="26"/>
        <end position="91"/>
    </location>
</feature>
<evidence type="ECO:0000256" key="1">
    <source>
        <dbReference type="ARBA" id="ARBA00007611"/>
    </source>
</evidence>
<feature type="domain" description="TIL" evidence="4">
    <location>
        <begin position="30"/>
        <end position="85"/>
    </location>
</feature>
<dbReference type="AlphaFoldDB" id="A0ABD2CMH0"/>
<dbReference type="Pfam" id="PF01826">
    <property type="entry name" value="TIL"/>
    <property type="match status" value="1"/>
</dbReference>
<evidence type="ECO:0000256" key="3">
    <source>
        <dbReference type="SAM" id="SignalP"/>
    </source>
</evidence>
<dbReference type="GO" id="GO:0004867">
    <property type="term" value="F:serine-type endopeptidase inhibitor activity"/>
    <property type="evidence" value="ECO:0007669"/>
    <property type="project" value="UniProtKB-KW"/>
</dbReference>
<reference evidence="5 6" key="1">
    <citation type="journal article" date="2024" name="Ann. Entomol. Soc. Am.">
        <title>Genomic analyses of the southern and eastern yellowjacket wasps (Hymenoptera: Vespidae) reveal evolutionary signatures of social life.</title>
        <authorList>
            <person name="Catto M.A."/>
            <person name="Caine P.B."/>
            <person name="Orr S.E."/>
            <person name="Hunt B.G."/>
            <person name="Goodisman M.A.D."/>
        </authorList>
    </citation>
    <scope>NUCLEOTIDE SEQUENCE [LARGE SCALE GENOMIC DNA]</scope>
    <source>
        <strain evidence="5">232</strain>
        <tissue evidence="5">Head and thorax</tissue>
    </source>
</reference>
<evidence type="ECO:0000256" key="2">
    <source>
        <dbReference type="ARBA" id="ARBA00022900"/>
    </source>
</evidence>
<evidence type="ECO:0000313" key="5">
    <source>
        <dbReference type="EMBL" id="KAL2746297.1"/>
    </source>
</evidence>
<dbReference type="SUPFAM" id="SSF57567">
    <property type="entry name" value="Serine protease inhibitors"/>
    <property type="match status" value="1"/>
</dbReference>
<sequence>MSRILSISFVILTMTLFGIVNITYSKNLVCNRPNEIYACGSACQTECKTLGEACPIVNIKCNDACYCKENYARDDKGNCIPICDCPPKNNQ</sequence>
<protein>
    <submittedName>
        <fullName evidence="5">Inducible metalloproteinase inhibitor protein-like</fullName>
    </submittedName>
</protein>
<keyword evidence="5" id="KW-0483">Metalloprotease inhibitor</keyword>
<comment type="similarity">
    <text evidence="1">Belongs to the serine protease inhibitor-like (TIL domain-containing) family.</text>
</comment>
<keyword evidence="2" id="KW-0722">Serine protease inhibitor</keyword>
<gene>
    <name evidence="5" type="ORF">V1477_004667</name>
</gene>
<dbReference type="InterPro" id="IPR036084">
    <property type="entry name" value="Ser_inhib-like_sf"/>
</dbReference>
<keyword evidence="3" id="KW-0732">Signal</keyword>
<dbReference type="Proteomes" id="UP001607303">
    <property type="component" value="Unassembled WGS sequence"/>
</dbReference>
<feature type="signal peptide" evidence="3">
    <location>
        <begin position="1"/>
        <end position="25"/>
    </location>
</feature>
<dbReference type="InterPro" id="IPR002919">
    <property type="entry name" value="TIL_dom"/>
</dbReference>
<dbReference type="CDD" id="cd19941">
    <property type="entry name" value="TIL"/>
    <property type="match status" value="1"/>
</dbReference>
<proteinExistence type="inferred from homology"/>
<comment type="caution">
    <text evidence="5">The sequence shown here is derived from an EMBL/GenBank/DDBJ whole genome shotgun (WGS) entry which is preliminary data.</text>
</comment>
<organism evidence="5 6">
    <name type="scientific">Vespula maculifrons</name>
    <name type="common">Eastern yellow jacket</name>
    <name type="synonym">Wasp</name>
    <dbReference type="NCBI Taxonomy" id="7453"/>
    <lineage>
        <taxon>Eukaryota</taxon>
        <taxon>Metazoa</taxon>
        <taxon>Ecdysozoa</taxon>
        <taxon>Arthropoda</taxon>
        <taxon>Hexapoda</taxon>
        <taxon>Insecta</taxon>
        <taxon>Pterygota</taxon>
        <taxon>Neoptera</taxon>
        <taxon>Endopterygota</taxon>
        <taxon>Hymenoptera</taxon>
        <taxon>Apocrita</taxon>
        <taxon>Aculeata</taxon>
        <taxon>Vespoidea</taxon>
        <taxon>Vespidae</taxon>
        <taxon>Vespinae</taxon>
        <taxon>Vespula</taxon>
    </lineage>
</organism>
<name>A0ABD2CMH0_VESMC</name>
<dbReference type="EMBL" id="JAYRBN010000037">
    <property type="protein sequence ID" value="KAL2746297.1"/>
    <property type="molecule type" value="Genomic_DNA"/>
</dbReference>
<evidence type="ECO:0000259" key="4">
    <source>
        <dbReference type="Pfam" id="PF01826"/>
    </source>
</evidence>
<keyword evidence="5" id="KW-0481">Metalloenzyme inhibitor</keyword>
<accession>A0ABD2CMH0</accession>
<keyword evidence="6" id="KW-1185">Reference proteome</keyword>
<evidence type="ECO:0000313" key="6">
    <source>
        <dbReference type="Proteomes" id="UP001607303"/>
    </source>
</evidence>
<keyword evidence="5" id="KW-0646">Protease inhibitor</keyword>